<reference evidence="1 4" key="2">
    <citation type="submission" date="2018-02" db="EMBL/GenBank/DDBJ databases">
        <title>Acetobacter orientalis genome.</title>
        <authorList>
            <person name="Nakashima N."/>
            <person name="Tamura T."/>
        </authorList>
    </citation>
    <scope>NUCLEOTIDE SEQUENCE [LARGE SCALE GENOMIC DNA]</scope>
    <source>
        <strain evidence="1 4">FAN1</strain>
    </source>
</reference>
<reference evidence="2 3" key="1">
    <citation type="submission" date="2012-11" db="EMBL/GenBank/DDBJ databases">
        <title>Whole genome sequence of Acetobacter orientalis 21F-2.</title>
        <authorList>
            <person name="Azuma Y."/>
            <person name="Higashiura N."/>
            <person name="Hirakawa H."/>
            <person name="Matsushita K."/>
        </authorList>
    </citation>
    <scope>NUCLEOTIDE SEQUENCE [LARGE SCALE GENOMIC DNA]</scope>
    <source>
        <strain evidence="2 3">21F-2</strain>
    </source>
</reference>
<dbReference type="Proteomes" id="UP000270034">
    <property type="component" value="Chromosome"/>
</dbReference>
<dbReference type="KEGG" id="aot:AcetOri_orf03815"/>
<evidence type="ECO:0000313" key="1">
    <source>
        <dbReference type="EMBL" id="BBC80860.1"/>
    </source>
</evidence>
<dbReference type="AlphaFoldDB" id="A0A2Z5ZJT2"/>
<evidence type="ECO:0000313" key="4">
    <source>
        <dbReference type="Proteomes" id="UP000270034"/>
    </source>
</evidence>
<proteinExistence type="predicted"/>
<accession>A0A2Z5ZJT2</accession>
<accession>A0A0D6NKG1</accession>
<gene>
    <name evidence="2" type="ORF">Abor_015_033</name>
    <name evidence="1" type="ORF">AcetOrient_orf03815</name>
</gene>
<evidence type="ECO:0000313" key="3">
    <source>
        <dbReference type="Proteomes" id="UP000032670"/>
    </source>
</evidence>
<dbReference type="GeneID" id="76204259"/>
<dbReference type="RefSeq" id="WP_126621320.1">
    <property type="nucleotide sequence ID" value="NZ_BAMX01000015.1"/>
</dbReference>
<sequence length="175" mass="18692">MVKLLTTLYQAKNFLNTLSKGQGISVRTSAPHIPCVKAGFLPGATYPNGTPVAAIAAVQEFGAVSHHKTGHGSAVQVTPPRPFLRPAMQQDAPHWAKVFQQAFVQNYSVLPLPQAQNAALQATGAAMQASIVRAIQAVQTPPNAPSTLRHKKTQKPLVESGRLLKSVSYTVSHEL</sequence>
<name>A0A2Z5ZJT2_9PROT</name>
<keyword evidence="3" id="KW-1185">Reference proteome</keyword>
<organism evidence="1 4">
    <name type="scientific">Acetobacter orientalis</name>
    <dbReference type="NCBI Taxonomy" id="146474"/>
    <lineage>
        <taxon>Bacteria</taxon>
        <taxon>Pseudomonadati</taxon>
        <taxon>Pseudomonadota</taxon>
        <taxon>Alphaproteobacteria</taxon>
        <taxon>Acetobacterales</taxon>
        <taxon>Acetobacteraceae</taxon>
        <taxon>Acetobacter</taxon>
    </lineage>
</organism>
<dbReference type="Proteomes" id="UP000032670">
    <property type="component" value="Unassembled WGS sequence"/>
</dbReference>
<evidence type="ECO:0000313" key="2">
    <source>
        <dbReference type="EMBL" id="GAN66110.1"/>
    </source>
</evidence>
<dbReference type="STRING" id="1231341.Abor_015_033"/>
<dbReference type="EMBL" id="BAMX01000015">
    <property type="protein sequence ID" value="GAN66110.1"/>
    <property type="molecule type" value="Genomic_DNA"/>
</dbReference>
<dbReference type="EMBL" id="AP018515">
    <property type="protein sequence ID" value="BBC80860.1"/>
    <property type="molecule type" value="Genomic_DNA"/>
</dbReference>
<protein>
    <submittedName>
        <fullName evidence="1">Uncharacterized protein</fullName>
    </submittedName>
</protein>